<comment type="caution">
    <text evidence="1">The sequence shown here is derived from an EMBL/GenBank/DDBJ whole genome shotgun (WGS) entry which is preliminary data.</text>
</comment>
<dbReference type="Gene3D" id="2.40.70.10">
    <property type="entry name" value="Acid Proteases"/>
    <property type="match status" value="1"/>
</dbReference>
<accession>A0A2H0RFJ0</accession>
<name>A0A2H0RFJ0_9BACT</name>
<dbReference type="EMBL" id="PCYI01000002">
    <property type="protein sequence ID" value="PIR45237.1"/>
    <property type="molecule type" value="Genomic_DNA"/>
</dbReference>
<dbReference type="InterPro" id="IPR021109">
    <property type="entry name" value="Peptidase_aspartic_dom_sf"/>
</dbReference>
<evidence type="ECO:0000313" key="2">
    <source>
        <dbReference type="Proteomes" id="UP000228767"/>
    </source>
</evidence>
<dbReference type="AlphaFoldDB" id="A0A2H0RFJ0"/>
<evidence type="ECO:0008006" key="3">
    <source>
        <dbReference type="Google" id="ProtNLM"/>
    </source>
</evidence>
<gene>
    <name evidence="1" type="ORF">COV10_00365</name>
</gene>
<organism evidence="1 2">
    <name type="scientific">Candidatus Vogelbacteria bacterium CG10_big_fil_rev_8_21_14_0_10_51_16</name>
    <dbReference type="NCBI Taxonomy" id="1975045"/>
    <lineage>
        <taxon>Bacteria</taxon>
        <taxon>Candidatus Vogeliibacteriota</taxon>
    </lineage>
</organism>
<evidence type="ECO:0000313" key="1">
    <source>
        <dbReference type="EMBL" id="PIR45237.1"/>
    </source>
</evidence>
<dbReference type="Proteomes" id="UP000228767">
    <property type="component" value="Unassembled WGS sequence"/>
</dbReference>
<sequence>MISGLFLEDTPFMQVFVAWGQAVQATYAVLDTGFSGDLQVTPQMAEELGLEVIGVTEVKIASGEVVQVPVALAMASMEREIQTIEVLIAESMPLMGISFLTKFSYKALVDCKHRTVTLEK</sequence>
<proteinExistence type="predicted"/>
<protein>
    <recommendedName>
        <fullName evidence="3">Clan AA aspartic protease</fullName>
    </recommendedName>
</protein>
<reference evidence="1 2" key="1">
    <citation type="submission" date="2017-09" db="EMBL/GenBank/DDBJ databases">
        <title>Depth-based differentiation of microbial function through sediment-hosted aquifers and enrichment of novel symbionts in the deep terrestrial subsurface.</title>
        <authorList>
            <person name="Probst A.J."/>
            <person name="Ladd B."/>
            <person name="Jarett J.K."/>
            <person name="Geller-Mcgrath D.E."/>
            <person name="Sieber C.M."/>
            <person name="Emerson J.B."/>
            <person name="Anantharaman K."/>
            <person name="Thomas B.C."/>
            <person name="Malmstrom R."/>
            <person name="Stieglmeier M."/>
            <person name="Klingl A."/>
            <person name="Woyke T."/>
            <person name="Ryan C.M."/>
            <person name="Banfield J.F."/>
        </authorList>
    </citation>
    <scope>NUCLEOTIDE SEQUENCE [LARGE SCALE GENOMIC DNA]</scope>
    <source>
        <strain evidence="1">CG10_big_fil_rev_8_21_14_0_10_51_16</strain>
    </source>
</reference>